<keyword evidence="3" id="KW-1185">Reference proteome</keyword>
<dbReference type="EMBL" id="KN838538">
    <property type="protein sequence ID" value="KIK09529.1"/>
    <property type="molecule type" value="Genomic_DNA"/>
</dbReference>
<keyword evidence="1" id="KW-0812">Transmembrane</keyword>
<reference evidence="3" key="2">
    <citation type="submission" date="2015-01" db="EMBL/GenBank/DDBJ databases">
        <title>Evolutionary Origins and Diversification of the Mycorrhizal Mutualists.</title>
        <authorList>
            <consortium name="DOE Joint Genome Institute"/>
            <consortium name="Mycorrhizal Genomics Consortium"/>
            <person name="Kohler A."/>
            <person name="Kuo A."/>
            <person name="Nagy L.G."/>
            <person name="Floudas D."/>
            <person name="Copeland A."/>
            <person name="Barry K.W."/>
            <person name="Cichocki N."/>
            <person name="Veneault-Fourrey C."/>
            <person name="LaButti K."/>
            <person name="Lindquist E.A."/>
            <person name="Lipzen A."/>
            <person name="Lundell T."/>
            <person name="Morin E."/>
            <person name="Murat C."/>
            <person name="Riley R."/>
            <person name="Ohm R."/>
            <person name="Sun H."/>
            <person name="Tunlid A."/>
            <person name="Henrissat B."/>
            <person name="Grigoriev I.V."/>
            <person name="Hibbett D.S."/>
            <person name="Martin F."/>
        </authorList>
    </citation>
    <scope>NUCLEOTIDE SEQUENCE [LARGE SCALE GENOMIC DNA]</scope>
    <source>
        <strain evidence="3">LaAM-08-1</strain>
    </source>
</reference>
<sequence length="84" mass="9338">MAIPYLWVGLVLSYLLWVLFPSSRYLMAHKLSSVPIARVPGGSGWAVGSGMDTARLCLAFRHIPSLSFRVFVPFIYPVALPLFI</sequence>
<proteinExistence type="predicted"/>
<evidence type="ECO:0000313" key="3">
    <source>
        <dbReference type="Proteomes" id="UP000054477"/>
    </source>
</evidence>
<keyword evidence="1" id="KW-0472">Membrane</keyword>
<accession>A0A0C9Y6C7</accession>
<name>A0A0C9Y6C7_9AGAR</name>
<evidence type="ECO:0000313" key="2">
    <source>
        <dbReference type="EMBL" id="KIK09529.1"/>
    </source>
</evidence>
<dbReference type="AlphaFoldDB" id="A0A0C9Y6C7"/>
<feature type="transmembrane region" description="Helical" evidence="1">
    <location>
        <begin position="6"/>
        <end position="26"/>
    </location>
</feature>
<evidence type="ECO:0000256" key="1">
    <source>
        <dbReference type="SAM" id="Phobius"/>
    </source>
</evidence>
<dbReference type="Proteomes" id="UP000054477">
    <property type="component" value="Unassembled WGS sequence"/>
</dbReference>
<organism evidence="2 3">
    <name type="scientific">Laccaria amethystina LaAM-08-1</name>
    <dbReference type="NCBI Taxonomy" id="1095629"/>
    <lineage>
        <taxon>Eukaryota</taxon>
        <taxon>Fungi</taxon>
        <taxon>Dikarya</taxon>
        <taxon>Basidiomycota</taxon>
        <taxon>Agaricomycotina</taxon>
        <taxon>Agaricomycetes</taxon>
        <taxon>Agaricomycetidae</taxon>
        <taxon>Agaricales</taxon>
        <taxon>Agaricineae</taxon>
        <taxon>Hydnangiaceae</taxon>
        <taxon>Laccaria</taxon>
    </lineage>
</organism>
<dbReference type="HOGENOM" id="CLU_2527811_0_0_1"/>
<gene>
    <name evidence="2" type="ORF">K443DRAFT_671430</name>
</gene>
<protein>
    <submittedName>
        <fullName evidence="2">Uncharacterized protein</fullName>
    </submittedName>
</protein>
<keyword evidence="1" id="KW-1133">Transmembrane helix</keyword>
<reference evidence="2 3" key="1">
    <citation type="submission" date="2014-04" db="EMBL/GenBank/DDBJ databases">
        <authorList>
            <consortium name="DOE Joint Genome Institute"/>
            <person name="Kuo A."/>
            <person name="Kohler A."/>
            <person name="Nagy L.G."/>
            <person name="Floudas D."/>
            <person name="Copeland A."/>
            <person name="Barry K.W."/>
            <person name="Cichocki N."/>
            <person name="Veneault-Fourrey C."/>
            <person name="LaButti K."/>
            <person name="Lindquist E.A."/>
            <person name="Lipzen A."/>
            <person name="Lundell T."/>
            <person name="Morin E."/>
            <person name="Murat C."/>
            <person name="Sun H."/>
            <person name="Tunlid A."/>
            <person name="Henrissat B."/>
            <person name="Grigoriev I.V."/>
            <person name="Hibbett D.S."/>
            <person name="Martin F."/>
            <person name="Nordberg H.P."/>
            <person name="Cantor M.N."/>
            <person name="Hua S.X."/>
        </authorList>
    </citation>
    <scope>NUCLEOTIDE SEQUENCE [LARGE SCALE GENOMIC DNA]</scope>
    <source>
        <strain evidence="2 3">LaAM-08-1</strain>
    </source>
</reference>